<reference evidence="2 3" key="1">
    <citation type="journal article" date="2012" name="BMC Genomics">
        <title>Sequencing the genome of Marssonina brunnea reveals fungus-poplar co-evolution.</title>
        <authorList>
            <person name="Zhu S."/>
            <person name="Cao Y.-Z."/>
            <person name="Jiang C."/>
            <person name="Tan B.-Y."/>
            <person name="Wang Z."/>
            <person name="Feng S."/>
            <person name="Zhang L."/>
            <person name="Su X.-H."/>
            <person name="Brejova B."/>
            <person name="Vinar T."/>
            <person name="Xu M."/>
            <person name="Wang M.-X."/>
            <person name="Zhang S.-G."/>
            <person name="Huang M.-R."/>
            <person name="Wu R."/>
            <person name="Zhou Y."/>
        </authorList>
    </citation>
    <scope>NUCLEOTIDE SEQUENCE [LARGE SCALE GENOMIC DNA]</scope>
    <source>
        <strain evidence="2 3">MB_m1</strain>
    </source>
</reference>
<dbReference type="AlphaFoldDB" id="K1WY27"/>
<evidence type="ECO:0000313" key="3">
    <source>
        <dbReference type="Proteomes" id="UP000006753"/>
    </source>
</evidence>
<dbReference type="GeneID" id="18760278"/>
<evidence type="ECO:0000256" key="1">
    <source>
        <dbReference type="SAM" id="MobiDB-lite"/>
    </source>
</evidence>
<feature type="compositionally biased region" description="Low complexity" evidence="1">
    <location>
        <begin position="32"/>
        <end position="52"/>
    </location>
</feature>
<accession>K1WY27</accession>
<dbReference type="HOGENOM" id="CLU_1310369_0_0_1"/>
<dbReference type="Proteomes" id="UP000006753">
    <property type="component" value="Unassembled WGS sequence"/>
</dbReference>
<dbReference type="KEGG" id="mbe:MBM_04343"/>
<dbReference type="InParanoid" id="K1WY27"/>
<dbReference type="EMBL" id="JH921436">
    <property type="protein sequence ID" value="EKD17482.1"/>
    <property type="molecule type" value="Genomic_DNA"/>
</dbReference>
<organism evidence="2 3">
    <name type="scientific">Marssonina brunnea f. sp. multigermtubi (strain MB_m1)</name>
    <name type="common">Marssonina leaf spot fungus</name>
    <dbReference type="NCBI Taxonomy" id="1072389"/>
    <lineage>
        <taxon>Eukaryota</taxon>
        <taxon>Fungi</taxon>
        <taxon>Dikarya</taxon>
        <taxon>Ascomycota</taxon>
        <taxon>Pezizomycotina</taxon>
        <taxon>Leotiomycetes</taxon>
        <taxon>Helotiales</taxon>
        <taxon>Drepanopezizaceae</taxon>
        <taxon>Drepanopeziza</taxon>
    </lineage>
</organism>
<keyword evidence="3" id="KW-1185">Reference proteome</keyword>
<gene>
    <name evidence="2" type="ORF">MBM_04343</name>
</gene>
<sequence>MNWENGIAPTQPFHAFSSFHTHHPPRPPPPLHTSTHQRTREQQQQQQPEQPTAYYLEQAALYAPNLGPDPFAAAAAAEQAPPPPRRPLRQALGACTAVLTQPLYSRGASALRRTSTTTAATILRAGAGAGGVWRRDGFELGALAALVVVNQALGYLPGWAGKELLVRDVLDGVVGGGGGGGREGGAVVYKIWLSAGRQAIGTGPVCQAGA</sequence>
<feature type="region of interest" description="Disordered" evidence="1">
    <location>
        <begin position="1"/>
        <end position="52"/>
    </location>
</feature>
<evidence type="ECO:0000313" key="2">
    <source>
        <dbReference type="EMBL" id="EKD17482.1"/>
    </source>
</evidence>
<name>K1WY27_MARBU</name>
<proteinExistence type="predicted"/>
<protein>
    <submittedName>
        <fullName evidence="2">Uncharacterized protein</fullName>
    </submittedName>
</protein>